<keyword evidence="1" id="KW-0175">Coiled coil</keyword>
<protein>
    <recommendedName>
        <fullName evidence="5">Leucine-, glutamate-and lysine-rich protein 1</fullName>
    </recommendedName>
</protein>
<evidence type="ECO:0008006" key="5">
    <source>
        <dbReference type="Google" id="ProtNLM"/>
    </source>
</evidence>
<evidence type="ECO:0000256" key="2">
    <source>
        <dbReference type="SAM" id="MobiDB-lite"/>
    </source>
</evidence>
<dbReference type="Proteomes" id="UP001356427">
    <property type="component" value="Unassembled WGS sequence"/>
</dbReference>
<evidence type="ECO:0000256" key="1">
    <source>
        <dbReference type="SAM" id="Coils"/>
    </source>
</evidence>
<evidence type="ECO:0000313" key="3">
    <source>
        <dbReference type="EMBL" id="KAK6296412.1"/>
    </source>
</evidence>
<dbReference type="AlphaFoldDB" id="A0AAN8KS70"/>
<reference evidence="3 4" key="1">
    <citation type="submission" date="2021-04" db="EMBL/GenBank/DDBJ databases">
        <authorList>
            <person name="De Guttry C."/>
            <person name="Zahm M."/>
            <person name="Klopp C."/>
            <person name="Cabau C."/>
            <person name="Louis A."/>
            <person name="Berthelot C."/>
            <person name="Parey E."/>
            <person name="Roest Crollius H."/>
            <person name="Montfort J."/>
            <person name="Robinson-Rechavi M."/>
            <person name="Bucao C."/>
            <person name="Bouchez O."/>
            <person name="Gislard M."/>
            <person name="Lluch J."/>
            <person name="Milhes M."/>
            <person name="Lampietro C."/>
            <person name="Lopez Roques C."/>
            <person name="Donnadieu C."/>
            <person name="Braasch I."/>
            <person name="Desvignes T."/>
            <person name="Postlethwait J."/>
            <person name="Bobe J."/>
            <person name="Wedekind C."/>
            <person name="Guiguen Y."/>
        </authorList>
    </citation>
    <scope>NUCLEOTIDE SEQUENCE [LARGE SCALE GENOMIC DNA]</scope>
    <source>
        <strain evidence="3">Cs_M1</strain>
        <tissue evidence="3">Blood</tissue>
    </source>
</reference>
<feature type="region of interest" description="Disordered" evidence="2">
    <location>
        <begin position="631"/>
        <end position="726"/>
    </location>
</feature>
<feature type="coiled-coil region" evidence="1">
    <location>
        <begin position="80"/>
        <end position="116"/>
    </location>
</feature>
<feature type="coiled-coil region" evidence="1">
    <location>
        <begin position="388"/>
        <end position="596"/>
    </location>
</feature>
<sequence>RFACPSTQNENSVTLFREIIAVFRFRFKTISTMGEKESVEREEMDLHIPFYPLPEEIQQMERSETVCQYCGVSYLILHEFQLLQDRLAQVERELQNQRGAAERERAKRELLELGREEWERALREEIQRGATEKENVLREEHEKRFEERRCLDEELEKRSEERDRALRAQLERGALEREMTQREQLEKRSEERWRVLKEEIEKRSEEGERVLKEKLQQANTRLEEQREDLRQLEERLKSVGLERDMTEGLLGKERELCQQLRGRCVGQQETLTATLSLLRCSRQELRDIQGFLSQLTGAWEDCRSQLLDRSRKAYSALREELRSVCVELQRIRTEREHVEQKLIAQSRKTEELVNQQTHTQREQRDRLLRLSQELREKEEGWLSCRCRCDSLQSQLLACQQREEEATRKYSGAEQDVDALRRKLEHAQQKSKDLSRDSEKMMEDHRKALTKMEDDYRQELPFKLQAALEEQRTQNAVRLKEQEEELKREAGLELVIDREKSQELLLQYQREKEQLQRKLFSQDHSATQELREEVQRLEVRLREVQEERSAKEERLQRALQHSQQQGALDLSQARTELQLLRRENTGLQDEVVLLQETVRRECEERGELTAALTHVREQLLVLQRQASPLDLSHLQGKHPQTDLPHSQTKVRLPLTRSLTPQHTLRPSSPYTATGGREGGAVGRSVASWHGSGGGAGERERGGSLPKLRSSSEVKHRVNLVMGRKERS</sequence>
<accession>A0AAN8KS70</accession>
<keyword evidence="4" id="KW-1185">Reference proteome</keyword>
<dbReference type="EMBL" id="JAGTTL010000032">
    <property type="protein sequence ID" value="KAK6296412.1"/>
    <property type="molecule type" value="Genomic_DNA"/>
</dbReference>
<organism evidence="3 4">
    <name type="scientific">Coregonus suidteri</name>
    <dbReference type="NCBI Taxonomy" id="861788"/>
    <lineage>
        <taxon>Eukaryota</taxon>
        <taxon>Metazoa</taxon>
        <taxon>Chordata</taxon>
        <taxon>Craniata</taxon>
        <taxon>Vertebrata</taxon>
        <taxon>Euteleostomi</taxon>
        <taxon>Actinopterygii</taxon>
        <taxon>Neopterygii</taxon>
        <taxon>Teleostei</taxon>
        <taxon>Protacanthopterygii</taxon>
        <taxon>Salmoniformes</taxon>
        <taxon>Salmonidae</taxon>
        <taxon>Coregoninae</taxon>
        <taxon>Coregonus</taxon>
    </lineage>
</organism>
<gene>
    <name evidence="3" type="ORF">J4Q44_G00325540</name>
</gene>
<dbReference type="InterPro" id="IPR038799">
    <property type="entry name" value="LEKR1"/>
</dbReference>
<dbReference type="PANTHER" id="PTHR34251:SF1">
    <property type="entry name" value="LEUCINE, GLUTAMATE AND LYSINE RICH 1"/>
    <property type="match status" value="1"/>
</dbReference>
<comment type="caution">
    <text evidence="3">The sequence shown here is derived from an EMBL/GenBank/DDBJ whole genome shotgun (WGS) entry which is preliminary data.</text>
</comment>
<feature type="compositionally biased region" description="Polar residues" evidence="2">
    <location>
        <begin position="655"/>
        <end position="670"/>
    </location>
</feature>
<proteinExistence type="predicted"/>
<feature type="non-terminal residue" evidence="3">
    <location>
        <position position="1"/>
    </location>
</feature>
<feature type="coiled-coil region" evidence="1">
    <location>
        <begin position="168"/>
        <end position="242"/>
    </location>
</feature>
<dbReference type="PANTHER" id="PTHR34251">
    <property type="entry name" value="LEUCINE-, GLUTAMATE- AND LYSINE-RICH PROTEIN 1"/>
    <property type="match status" value="1"/>
</dbReference>
<evidence type="ECO:0000313" key="4">
    <source>
        <dbReference type="Proteomes" id="UP001356427"/>
    </source>
</evidence>
<name>A0AAN8KS70_9TELE</name>